<keyword evidence="8" id="KW-1185">Reference proteome</keyword>
<feature type="binding site" evidence="6">
    <location>
        <position position="139"/>
    </location>
    <ligand>
        <name>Fe cation</name>
        <dbReference type="ChEBI" id="CHEBI:24875"/>
    </ligand>
</feature>
<evidence type="ECO:0000256" key="6">
    <source>
        <dbReference type="HAMAP-Rule" id="MF_00163"/>
    </source>
</evidence>
<dbReference type="GO" id="GO:0006412">
    <property type="term" value="P:translation"/>
    <property type="evidence" value="ECO:0007669"/>
    <property type="project" value="UniProtKB-UniRule"/>
</dbReference>
<dbReference type="SUPFAM" id="SSF56420">
    <property type="entry name" value="Peptide deformylase"/>
    <property type="match status" value="1"/>
</dbReference>
<dbReference type="Proteomes" id="UP000244060">
    <property type="component" value="Unassembled WGS sequence"/>
</dbReference>
<protein>
    <recommendedName>
        <fullName evidence="6">Peptide deformylase</fullName>
        <shortName evidence="6">PDF</shortName>
        <ecNumber evidence="6">3.5.1.88</ecNumber>
    </recommendedName>
    <alternativeName>
        <fullName evidence="6">Polypeptide deformylase</fullName>
    </alternativeName>
</protein>
<name>A0A2T5KEA3_9RHOB</name>
<dbReference type="HAMAP" id="MF_00163">
    <property type="entry name" value="Pep_deformylase"/>
    <property type="match status" value="1"/>
</dbReference>
<accession>A0A2T5KEA3</accession>
<evidence type="ECO:0000256" key="3">
    <source>
        <dbReference type="ARBA" id="ARBA00022801"/>
    </source>
</evidence>
<keyword evidence="3 6" id="KW-0378">Hydrolase</keyword>
<dbReference type="Pfam" id="PF01327">
    <property type="entry name" value="Pep_deformylase"/>
    <property type="match status" value="1"/>
</dbReference>
<evidence type="ECO:0000256" key="1">
    <source>
        <dbReference type="ARBA" id="ARBA00010759"/>
    </source>
</evidence>
<dbReference type="RefSeq" id="WP_108219997.1">
    <property type="nucleotide sequence ID" value="NZ_CP090021.1"/>
</dbReference>
<proteinExistence type="inferred from homology"/>
<evidence type="ECO:0000313" key="8">
    <source>
        <dbReference type="Proteomes" id="UP000244060"/>
    </source>
</evidence>
<dbReference type="GO" id="GO:0046872">
    <property type="term" value="F:metal ion binding"/>
    <property type="evidence" value="ECO:0007669"/>
    <property type="project" value="UniProtKB-KW"/>
</dbReference>
<gene>
    <name evidence="6" type="primary">def</name>
    <name evidence="7" type="ORF">C8J28_10167</name>
</gene>
<dbReference type="NCBIfam" id="TIGR00079">
    <property type="entry name" value="pept_deformyl"/>
    <property type="match status" value="1"/>
</dbReference>
<evidence type="ECO:0000256" key="4">
    <source>
        <dbReference type="ARBA" id="ARBA00022917"/>
    </source>
</evidence>
<feature type="active site" evidence="6">
    <location>
        <position position="136"/>
    </location>
</feature>
<keyword evidence="4 6" id="KW-0648">Protein biosynthesis</keyword>
<dbReference type="PANTHER" id="PTHR10458">
    <property type="entry name" value="PEPTIDE DEFORMYLASE"/>
    <property type="match status" value="1"/>
</dbReference>
<comment type="function">
    <text evidence="6">Removes the formyl group from the N-terminal Met of newly synthesized proteins. Requires at least a dipeptide for an efficient rate of reaction. N-terminal L-methionine is a prerequisite for activity but the enzyme has broad specificity at other positions.</text>
</comment>
<comment type="catalytic activity">
    <reaction evidence="6">
        <text>N-terminal N-formyl-L-methionyl-[peptide] + H2O = N-terminal L-methionyl-[peptide] + formate</text>
        <dbReference type="Rhea" id="RHEA:24420"/>
        <dbReference type="Rhea" id="RHEA-COMP:10639"/>
        <dbReference type="Rhea" id="RHEA-COMP:10640"/>
        <dbReference type="ChEBI" id="CHEBI:15377"/>
        <dbReference type="ChEBI" id="CHEBI:15740"/>
        <dbReference type="ChEBI" id="CHEBI:49298"/>
        <dbReference type="ChEBI" id="CHEBI:64731"/>
        <dbReference type="EC" id="3.5.1.88"/>
    </reaction>
</comment>
<dbReference type="CDD" id="cd00487">
    <property type="entry name" value="Pep_deformylase"/>
    <property type="match status" value="1"/>
</dbReference>
<comment type="cofactor">
    <cofactor evidence="6">
        <name>Fe(2+)</name>
        <dbReference type="ChEBI" id="CHEBI:29033"/>
    </cofactor>
    <text evidence="6">Binds 1 Fe(2+) ion.</text>
</comment>
<dbReference type="OrthoDB" id="9804313at2"/>
<evidence type="ECO:0000313" key="7">
    <source>
        <dbReference type="EMBL" id="PTR20749.1"/>
    </source>
</evidence>
<dbReference type="EC" id="3.5.1.88" evidence="6"/>
<comment type="caution">
    <text evidence="7">The sequence shown here is derived from an EMBL/GenBank/DDBJ whole genome shotgun (WGS) entry which is preliminary data.</text>
</comment>
<keyword evidence="5 6" id="KW-0408">Iron</keyword>
<organism evidence="7 8">
    <name type="scientific">Cereibacter azotoformans</name>
    <dbReference type="NCBI Taxonomy" id="43057"/>
    <lineage>
        <taxon>Bacteria</taxon>
        <taxon>Pseudomonadati</taxon>
        <taxon>Pseudomonadota</taxon>
        <taxon>Alphaproteobacteria</taxon>
        <taxon>Rhodobacterales</taxon>
        <taxon>Paracoccaceae</taxon>
        <taxon>Cereibacter</taxon>
    </lineage>
</organism>
<keyword evidence="2 6" id="KW-0479">Metal-binding</keyword>
<evidence type="ECO:0000256" key="5">
    <source>
        <dbReference type="ARBA" id="ARBA00023004"/>
    </source>
</evidence>
<dbReference type="EMBL" id="QAOT01000001">
    <property type="protein sequence ID" value="PTR20749.1"/>
    <property type="molecule type" value="Genomic_DNA"/>
</dbReference>
<dbReference type="PANTHER" id="PTHR10458:SF21">
    <property type="entry name" value="PEPTIDE DEFORMYLASE"/>
    <property type="match status" value="1"/>
</dbReference>
<dbReference type="Gene3D" id="3.90.45.10">
    <property type="entry name" value="Peptide deformylase"/>
    <property type="match status" value="1"/>
</dbReference>
<dbReference type="NCBIfam" id="NF001159">
    <property type="entry name" value="PRK00150.1-3"/>
    <property type="match status" value="1"/>
</dbReference>
<feature type="binding site" evidence="6">
    <location>
        <position position="135"/>
    </location>
    <ligand>
        <name>Fe cation</name>
        <dbReference type="ChEBI" id="CHEBI:24875"/>
    </ligand>
</feature>
<feature type="binding site" evidence="6">
    <location>
        <position position="93"/>
    </location>
    <ligand>
        <name>Fe cation</name>
        <dbReference type="ChEBI" id="CHEBI:24875"/>
    </ligand>
</feature>
<dbReference type="AlphaFoldDB" id="A0A2T5KEA3"/>
<dbReference type="GO" id="GO:0042586">
    <property type="term" value="F:peptide deformylase activity"/>
    <property type="evidence" value="ECO:0007669"/>
    <property type="project" value="UniProtKB-UniRule"/>
</dbReference>
<evidence type="ECO:0000256" key="2">
    <source>
        <dbReference type="ARBA" id="ARBA00022723"/>
    </source>
</evidence>
<sequence length="163" mass="17683">MAVRPILRWPDPRLSQPCAPAVPGPALEELASDMLATMYHAQGRGLAAPQVGEMVRLFVMDAVWKDGPAEPQVFVNPEILWMSGERVEGPEGCLSIAGPRLTVARAPEIRLRWTSLFGAEQEALLSGFAAICAQHEIDHLDGIVILDRAAPAARDAALREMQP</sequence>
<dbReference type="InterPro" id="IPR036821">
    <property type="entry name" value="Peptide_deformylase_sf"/>
</dbReference>
<dbReference type="PIRSF" id="PIRSF004749">
    <property type="entry name" value="Pep_def"/>
    <property type="match status" value="1"/>
</dbReference>
<dbReference type="InterPro" id="IPR023635">
    <property type="entry name" value="Peptide_deformylase"/>
</dbReference>
<dbReference type="PRINTS" id="PR01576">
    <property type="entry name" value="PDEFORMYLASE"/>
</dbReference>
<reference evidence="7 8" key="1">
    <citation type="submission" date="2018-04" db="EMBL/GenBank/DDBJ databases">
        <title>Genomic Encyclopedia of Type Strains, Phase III (KMG-III): the genomes of soil and plant-associated and newly described type strains.</title>
        <authorList>
            <person name="Whitman W."/>
        </authorList>
    </citation>
    <scope>NUCLEOTIDE SEQUENCE [LARGE SCALE GENOMIC DNA]</scope>
    <source>
        <strain evidence="7 8">KA25</strain>
    </source>
</reference>
<comment type="similarity">
    <text evidence="1 6">Belongs to the polypeptide deformylase family.</text>
</comment>